<proteinExistence type="predicted"/>
<dbReference type="OrthoDB" id="679284at2"/>
<dbReference type="SUPFAM" id="SSF109854">
    <property type="entry name" value="DinB/YfiT-like putative metalloenzymes"/>
    <property type="match status" value="1"/>
</dbReference>
<reference evidence="3 5" key="2">
    <citation type="submission" date="2019-03" db="EMBL/GenBank/DDBJ databases">
        <authorList>
            <person name="He R.-H."/>
        </authorList>
    </citation>
    <scope>NUCLEOTIDE SEQUENCE [LARGE SCALE GENOMIC DNA]</scope>
    <source>
        <strain evidence="3 5">DSM 19624</strain>
    </source>
</reference>
<evidence type="ECO:0000313" key="4">
    <source>
        <dbReference type="Proteomes" id="UP000273898"/>
    </source>
</evidence>
<dbReference type="InterPro" id="IPR024775">
    <property type="entry name" value="DinB-like"/>
</dbReference>
<dbReference type="Proteomes" id="UP000297429">
    <property type="component" value="Unassembled WGS sequence"/>
</dbReference>
<sequence>MEKVINEANETLLALENAFSKFDTSLVNKVPFEGSWTAGQLAEHLVLSNSGFLQVINGPVRETDKPADFMVAQIKKEFLNFDVKYDSPKEIYPENRAYNPSELLENLRQIRVGISEAAGNLDLTKTCSAYELPGYGFLTRLEAVYFVIYHTQRHVHQLKNIYSQLYKIDF</sequence>
<comment type="caution">
    <text evidence="2">The sequence shown here is derived from an EMBL/GenBank/DDBJ whole genome shotgun (WGS) entry which is preliminary data.</text>
</comment>
<dbReference type="InterPro" id="IPR034660">
    <property type="entry name" value="DinB/YfiT-like"/>
</dbReference>
<gene>
    <name evidence="2" type="ORF">BCL90_1046</name>
    <name evidence="3" type="ORF">E3V97_13340</name>
</gene>
<dbReference type="Proteomes" id="UP000273898">
    <property type="component" value="Unassembled WGS sequence"/>
</dbReference>
<evidence type="ECO:0000259" key="1">
    <source>
        <dbReference type="Pfam" id="PF12867"/>
    </source>
</evidence>
<dbReference type="Pfam" id="PF12867">
    <property type="entry name" value="DinB_2"/>
    <property type="match status" value="1"/>
</dbReference>
<evidence type="ECO:0000313" key="5">
    <source>
        <dbReference type="Proteomes" id="UP000297429"/>
    </source>
</evidence>
<dbReference type="EMBL" id="RCCK01000010">
    <property type="protein sequence ID" value="RLJ80293.1"/>
    <property type="molecule type" value="Genomic_DNA"/>
</dbReference>
<dbReference type="Gene3D" id="1.20.120.450">
    <property type="entry name" value="dinb family like domain"/>
    <property type="match status" value="1"/>
</dbReference>
<protein>
    <submittedName>
        <fullName evidence="2">DinB family protein</fullName>
    </submittedName>
</protein>
<name>A0A497Y9T7_9SPHI</name>
<dbReference type="AlphaFoldDB" id="A0A497Y9T7"/>
<dbReference type="RefSeq" id="WP_121282898.1">
    <property type="nucleotide sequence ID" value="NZ_RCCK01000010.1"/>
</dbReference>
<feature type="domain" description="DinB-like" evidence="1">
    <location>
        <begin position="14"/>
        <end position="158"/>
    </location>
</feature>
<evidence type="ECO:0000313" key="3">
    <source>
        <dbReference type="EMBL" id="TFB31565.1"/>
    </source>
</evidence>
<keyword evidence="5" id="KW-1185">Reference proteome</keyword>
<accession>A0A497Y9T7</accession>
<reference evidence="2 4" key="1">
    <citation type="submission" date="2018-10" db="EMBL/GenBank/DDBJ databases">
        <title>Genomic Encyclopedia of Archaeal and Bacterial Type Strains, Phase II (KMG-II): from individual species to whole genera.</title>
        <authorList>
            <person name="Goeker M."/>
        </authorList>
    </citation>
    <scope>NUCLEOTIDE SEQUENCE [LARGE SCALE GENOMIC DNA]</scope>
    <source>
        <strain evidence="2 4">DSM 19624</strain>
    </source>
</reference>
<evidence type="ECO:0000313" key="2">
    <source>
        <dbReference type="EMBL" id="RLJ80293.1"/>
    </source>
</evidence>
<organism evidence="2 4">
    <name type="scientific">Pedobacter alluvionis</name>
    <dbReference type="NCBI Taxonomy" id="475253"/>
    <lineage>
        <taxon>Bacteria</taxon>
        <taxon>Pseudomonadati</taxon>
        <taxon>Bacteroidota</taxon>
        <taxon>Sphingobacteriia</taxon>
        <taxon>Sphingobacteriales</taxon>
        <taxon>Sphingobacteriaceae</taxon>
        <taxon>Pedobacter</taxon>
    </lineage>
</organism>
<dbReference type="EMBL" id="SOPX01000002">
    <property type="protein sequence ID" value="TFB31565.1"/>
    <property type="molecule type" value="Genomic_DNA"/>
</dbReference>